<dbReference type="Gene3D" id="3.20.20.70">
    <property type="entry name" value="Aldolase class I"/>
    <property type="match status" value="1"/>
</dbReference>
<evidence type="ECO:0000313" key="8">
    <source>
        <dbReference type="EMBL" id="SFV73094.1"/>
    </source>
</evidence>
<dbReference type="PANTHER" id="PTHR43583:SF1">
    <property type="entry name" value="2-IMINOACETATE SYNTHASE"/>
    <property type="match status" value="1"/>
</dbReference>
<evidence type="ECO:0000256" key="6">
    <source>
        <dbReference type="ARBA" id="ARBA00023014"/>
    </source>
</evidence>
<keyword evidence="5" id="KW-0408">Iron</keyword>
<dbReference type="InterPro" id="IPR013785">
    <property type="entry name" value="Aldolase_TIM"/>
</dbReference>
<evidence type="ECO:0000313" key="9">
    <source>
        <dbReference type="Proteomes" id="UP000186323"/>
    </source>
</evidence>
<dbReference type="InterPro" id="IPR010722">
    <property type="entry name" value="BATS_dom"/>
</dbReference>
<evidence type="ECO:0000256" key="5">
    <source>
        <dbReference type="ARBA" id="ARBA00023004"/>
    </source>
</evidence>
<reference evidence="9" key="1">
    <citation type="submission" date="2016-10" db="EMBL/GenBank/DDBJ databases">
        <authorList>
            <person name="Wegmann U."/>
        </authorList>
    </citation>
    <scope>NUCLEOTIDE SEQUENCE [LARGE SCALE GENOMIC DNA]</scope>
</reference>
<dbReference type="InterPro" id="IPR007197">
    <property type="entry name" value="rSAM"/>
</dbReference>
<dbReference type="PANTHER" id="PTHR43583">
    <property type="entry name" value="2-IMINOACETATE SYNTHASE"/>
    <property type="match status" value="1"/>
</dbReference>
<comment type="cofactor">
    <cofactor evidence="1">
        <name>[4Fe-4S] cluster</name>
        <dbReference type="ChEBI" id="CHEBI:49883"/>
    </cofactor>
</comment>
<dbReference type="KEGG" id="dpg:DESPIGER_1243"/>
<keyword evidence="6" id="KW-0411">Iron-sulfur</keyword>
<organism evidence="8 9">
    <name type="scientific">Desulfovibrio piger</name>
    <dbReference type="NCBI Taxonomy" id="901"/>
    <lineage>
        <taxon>Bacteria</taxon>
        <taxon>Pseudomonadati</taxon>
        <taxon>Thermodesulfobacteriota</taxon>
        <taxon>Desulfovibrionia</taxon>
        <taxon>Desulfovibrionales</taxon>
        <taxon>Desulfovibrionaceae</taxon>
        <taxon>Desulfovibrio</taxon>
    </lineage>
</organism>
<dbReference type="RefSeq" id="WP_072334396.1">
    <property type="nucleotide sequence ID" value="NZ_JAXXLW010000080.1"/>
</dbReference>
<dbReference type="SFLD" id="SFLDG01060">
    <property type="entry name" value="BATS_domain_containing"/>
    <property type="match status" value="1"/>
</dbReference>
<dbReference type="GO" id="GO:0036355">
    <property type="term" value="F:2-iminoacetate synthase activity"/>
    <property type="evidence" value="ECO:0007669"/>
    <property type="project" value="UniProtKB-EC"/>
</dbReference>
<dbReference type="GO" id="GO:0046872">
    <property type="term" value="F:metal ion binding"/>
    <property type="evidence" value="ECO:0007669"/>
    <property type="project" value="UniProtKB-KW"/>
</dbReference>
<dbReference type="InterPro" id="IPR034428">
    <property type="entry name" value="ThiH/NoCL/HydG-like"/>
</dbReference>
<dbReference type="GO" id="GO:0051539">
    <property type="term" value="F:4 iron, 4 sulfur cluster binding"/>
    <property type="evidence" value="ECO:0007669"/>
    <property type="project" value="UniProtKB-KW"/>
</dbReference>
<evidence type="ECO:0000256" key="4">
    <source>
        <dbReference type="ARBA" id="ARBA00022723"/>
    </source>
</evidence>
<evidence type="ECO:0000256" key="2">
    <source>
        <dbReference type="ARBA" id="ARBA00022485"/>
    </source>
</evidence>
<dbReference type="SFLD" id="SFLDS00029">
    <property type="entry name" value="Radical_SAM"/>
    <property type="match status" value="1"/>
</dbReference>
<keyword evidence="8" id="KW-0456">Lyase</keyword>
<dbReference type="Pfam" id="PF06968">
    <property type="entry name" value="BATS"/>
    <property type="match status" value="1"/>
</dbReference>
<dbReference type="Proteomes" id="UP000186323">
    <property type="component" value="Chromosome I"/>
</dbReference>
<evidence type="ECO:0000256" key="3">
    <source>
        <dbReference type="ARBA" id="ARBA00022691"/>
    </source>
</evidence>
<dbReference type="OrthoDB" id="9801154at2"/>
<keyword evidence="9" id="KW-1185">Reference proteome</keyword>
<dbReference type="InterPro" id="IPR024007">
    <property type="entry name" value="FeFe-hyd_mat_HydG"/>
</dbReference>
<keyword evidence="2" id="KW-0004">4Fe-4S</keyword>
<dbReference type="Pfam" id="PF04055">
    <property type="entry name" value="Radical_SAM"/>
    <property type="match status" value="1"/>
</dbReference>
<feature type="domain" description="Biotin and thiamin synthesis-associated" evidence="7">
    <location>
        <begin position="269"/>
        <end position="403"/>
    </location>
</feature>
<dbReference type="NCBIfam" id="TIGR03955">
    <property type="entry name" value="rSAM_HydG"/>
    <property type="match status" value="1"/>
</dbReference>
<evidence type="ECO:0000259" key="7">
    <source>
        <dbReference type="SMART" id="SM00876"/>
    </source>
</evidence>
<sequence length="464" mass="51122">MSAYELPAWLDTRFIENALSRTAAPDKAELRDILDKSLALKSLTIQEATALMRVTDPEDVALMMKTADAVKQKVYGDRIVLTAPLHISNHCGSECLYCANRKSNTLIQRKYMTSPEMREAAGKLIRQGHKRIVLVSGQLPNADVEYLAEAISILYTVFDGHGEVRRVNVNVGPLSADQYSVLLDADVGNVLIYQDTYHPDYYKAAHVAGPKSHYEKRLNAPEVALGAGVRDVGLGLLLGLSPWQFDVLALMLHVAHLNRLFGAGGHTISMFRLRPAPGSLFVPPHPLSDDEFLRCVAIMRLAVPPAGIVVTTREPSGLWRDACSRGVSQVFTGSVGSAYETWSEKPGPEGIPFPLGEDTHLDEVVRFLMEEAEHLPSFCTACPRLGRSGADFMGMVHECGMRSQCGPNSIASFEEFLINYATPYTRAVGERLIARKLPQMSEVERGAAERLLQKVKSGRMDEFI</sequence>
<keyword evidence="3" id="KW-0949">S-adenosyl-L-methionine</keyword>
<dbReference type="InterPro" id="IPR058240">
    <property type="entry name" value="rSAM_sf"/>
</dbReference>
<name>A0A1K1LHZ2_9BACT</name>
<dbReference type="EC" id="4.1.99.19" evidence="8"/>
<accession>A0A1K1LHZ2</accession>
<dbReference type="CDD" id="cd01335">
    <property type="entry name" value="Radical_SAM"/>
    <property type="match status" value="1"/>
</dbReference>
<dbReference type="AlphaFoldDB" id="A0A1K1LHZ2"/>
<dbReference type="SMART" id="SM00876">
    <property type="entry name" value="BATS"/>
    <property type="match status" value="1"/>
</dbReference>
<gene>
    <name evidence="8" type="ORF">DESPIGER_1243</name>
</gene>
<dbReference type="SFLD" id="SFLDG01081">
    <property type="entry name" value="cleavage_of_the_Ca-Cb_bond_in"/>
    <property type="match status" value="1"/>
</dbReference>
<dbReference type="EMBL" id="LT630450">
    <property type="protein sequence ID" value="SFV73094.1"/>
    <property type="molecule type" value="Genomic_DNA"/>
</dbReference>
<dbReference type="SUPFAM" id="SSF102114">
    <property type="entry name" value="Radical SAM enzymes"/>
    <property type="match status" value="1"/>
</dbReference>
<proteinExistence type="predicted"/>
<keyword evidence="4" id="KW-0479">Metal-binding</keyword>
<evidence type="ECO:0000256" key="1">
    <source>
        <dbReference type="ARBA" id="ARBA00001966"/>
    </source>
</evidence>
<protein>
    <submittedName>
        <fullName evidence="8">2-iminoacetate synthase (ThiH)</fullName>
        <ecNumber evidence="8">4.1.99.19</ecNumber>
    </submittedName>
</protein>